<keyword evidence="2" id="KW-1185">Reference proteome</keyword>
<name>A0ABV8Z066_9ACTN</name>
<gene>
    <name evidence="1" type="ORF">ACFPH6_38965</name>
</gene>
<reference evidence="2" key="1">
    <citation type="journal article" date="2019" name="Int. J. Syst. Evol. Microbiol.">
        <title>The Global Catalogue of Microorganisms (GCM) 10K type strain sequencing project: providing services to taxonomists for standard genome sequencing and annotation.</title>
        <authorList>
            <consortium name="The Broad Institute Genomics Platform"/>
            <consortium name="The Broad Institute Genome Sequencing Center for Infectious Disease"/>
            <person name="Wu L."/>
            <person name="Ma J."/>
        </authorList>
    </citation>
    <scope>NUCLEOTIDE SEQUENCE [LARGE SCALE GENOMIC DNA]</scope>
    <source>
        <strain evidence="2">DT43</strain>
    </source>
</reference>
<evidence type="ECO:0008006" key="3">
    <source>
        <dbReference type="Google" id="ProtNLM"/>
    </source>
</evidence>
<dbReference type="EMBL" id="JBHSFG010000083">
    <property type="protein sequence ID" value="MFC4470409.1"/>
    <property type="molecule type" value="Genomic_DNA"/>
</dbReference>
<evidence type="ECO:0000313" key="1">
    <source>
        <dbReference type="EMBL" id="MFC4470409.1"/>
    </source>
</evidence>
<organism evidence="1 2">
    <name type="scientific">Streptomyces xiangluensis</name>
    <dbReference type="NCBI Taxonomy" id="2665720"/>
    <lineage>
        <taxon>Bacteria</taxon>
        <taxon>Bacillati</taxon>
        <taxon>Actinomycetota</taxon>
        <taxon>Actinomycetes</taxon>
        <taxon>Kitasatosporales</taxon>
        <taxon>Streptomycetaceae</taxon>
        <taxon>Streptomyces</taxon>
    </lineage>
</organism>
<dbReference type="RefSeq" id="WP_386351029.1">
    <property type="nucleotide sequence ID" value="NZ_JBHSFG010000083.1"/>
</dbReference>
<accession>A0ABV8Z066</accession>
<protein>
    <recommendedName>
        <fullName evidence="3">Peptidase inhibitor family I36</fullName>
    </recommendedName>
</protein>
<sequence>MGMAPPASAATVYVSDECTSSGNARCMTLFYNSQAGAIFASSCFISNRNLDNFSGNYGEGTTYVYVFDARDLITNNLGYCSNGSGSGQPVKNNAAAGSNSLSSNTVRIYYNSGHAGPYQSFAPGSIKNLNSTLKNQNASQELV</sequence>
<evidence type="ECO:0000313" key="2">
    <source>
        <dbReference type="Proteomes" id="UP001596012"/>
    </source>
</evidence>
<dbReference type="Proteomes" id="UP001596012">
    <property type="component" value="Unassembled WGS sequence"/>
</dbReference>
<proteinExistence type="predicted"/>
<comment type="caution">
    <text evidence="1">The sequence shown here is derived from an EMBL/GenBank/DDBJ whole genome shotgun (WGS) entry which is preliminary data.</text>
</comment>